<dbReference type="AlphaFoldDB" id="A0A2G6MSS8"/>
<evidence type="ECO:0000313" key="6">
    <source>
        <dbReference type="EMBL" id="PIE63153.1"/>
    </source>
</evidence>
<accession>A0A2G6MSS8</accession>
<feature type="transmembrane region" description="Helical" evidence="4">
    <location>
        <begin position="7"/>
        <end position="27"/>
    </location>
</feature>
<dbReference type="Pfam" id="PF07690">
    <property type="entry name" value="MFS_1"/>
    <property type="match status" value="1"/>
</dbReference>
<keyword evidence="1 4" id="KW-0812">Transmembrane</keyword>
<evidence type="ECO:0000256" key="3">
    <source>
        <dbReference type="ARBA" id="ARBA00023136"/>
    </source>
</evidence>
<feature type="transmembrane region" description="Helical" evidence="4">
    <location>
        <begin position="366"/>
        <end position="389"/>
    </location>
</feature>
<evidence type="ECO:0000256" key="2">
    <source>
        <dbReference type="ARBA" id="ARBA00022989"/>
    </source>
</evidence>
<feature type="transmembrane region" description="Helical" evidence="4">
    <location>
        <begin position="167"/>
        <end position="188"/>
    </location>
</feature>
<dbReference type="InterPro" id="IPR020846">
    <property type="entry name" value="MFS_dom"/>
</dbReference>
<feature type="transmembrane region" description="Helical" evidence="4">
    <location>
        <begin position="242"/>
        <end position="264"/>
    </location>
</feature>
<evidence type="ECO:0000313" key="7">
    <source>
        <dbReference type="Proteomes" id="UP000231203"/>
    </source>
</evidence>
<dbReference type="GO" id="GO:0022857">
    <property type="term" value="F:transmembrane transporter activity"/>
    <property type="evidence" value="ECO:0007669"/>
    <property type="project" value="InterPro"/>
</dbReference>
<comment type="caution">
    <text evidence="6">The sequence shown here is derived from an EMBL/GenBank/DDBJ whole genome shotgun (WGS) entry which is preliminary data.</text>
</comment>
<keyword evidence="3 4" id="KW-0472">Membrane</keyword>
<feature type="transmembrane region" description="Helical" evidence="4">
    <location>
        <begin position="276"/>
        <end position="299"/>
    </location>
</feature>
<dbReference type="PROSITE" id="PS50850">
    <property type="entry name" value="MFS"/>
    <property type="match status" value="1"/>
</dbReference>
<evidence type="ECO:0000259" key="5">
    <source>
        <dbReference type="PROSITE" id="PS50850"/>
    </source>
</evidence>
<dbReference type="EMBL" id="PDTI01000014">
    <property type="protein sequence ID" value="PIE63153.1"/>
    <property type="molecule type" value="Genomic_DNA"/>
</dbReference>
<feature type="transmembrane region" description="Helical" evidence="4">
    <location>
        <begin position="47"/>
        <end position="67"/>
    </location>
</feature>
<organism evidence="6 7">
    <name type="scientific">Desulfobacter postgatei</name>
    <dbReference type="NCBI Taxonomy" id="2293"/>
    <lineage>
        <taxon>Bacteria</taxon>
        <taxon>Pseudomonadati</taxon>
        <taxon>Thermodesulfobacteriota</taxon>
        <taxon>Desulfobacteria</taxon>
        <taxon>Desulfobacterales</taxon>
        <taxon>Desulfobacteraceae</taxon>
        <taxon>Desulfobacter</taxon>
    </lineage>
</organism>
<dbReference type="Proteomes" id="UP000231203">
    <property type="component" value="Unassembled WGS sequence"/>
</dbReference>
<dbReference type="SUPFAM" id="SSF103473">
    <property type="entry name" value="MFS general substrate transporter"/>
    <property type="match status" value="1"/>
</dbReference>
<feature type="transmembrane region" description="Helical" evidence="4">
    <location>
        <begin position="143"/>
        <end position="161"/>
    </location>
</feature>
<name>A0A2G6MSS8_9BACT</name>
<sequence>MQQKKIFYGWTIVAVAFLIGLTQAGVFQNVLSIFLKPMSQAFGWNRSIITGSIAVGSLSGGILSPVLGPYLDRHGPRKAAFWGITILSAGLIALSQLSSVWQLYLFFGTGRMISSGLLSLVVTVSVSNWFIEKRGRAMGISQLGSRIGIAFLPLLVQHIILSYGWRTAWAVLGGIVFAFSALPSLIFLKRRPEDVGLLPDGRAPEKNLRSGKAPDETKQATVLNLENEPVWTRKTAFQTVSFWQLVFVMCVIYLVGAGSNFHLFPFMTDQGLPATMAVLVITVLSVCAALGGVLFGFLAEKISVKILMGGVLITIGILFYTVFWAVKSPVWIFLFALVYGTIRGGVLPLIFLLWTEFYGRRSSGTVLGIAGPFRMAANAAGPVSAAIFFDLFHSYWIPFSAFTILLVMAGLLCLAAKPPVSPQLGFPPGK</sequence>
<gene>
    <name evidence="6" type="ORF">CSA25_01470</name>
</gene>
<feature type="transmembrane region" description="Helical" evidence="4">
    <location>
        <begin position="306"/>
        <end position="326"/>
    </location>
</feature>
<dbReference type="PANTHER" id="PTHR11360:SF284">
    <property type="entry name" value="EG:103B4.3 PROTEIN-RELATED"/>
    <property type="match status" value="1"/>
</dbReference>
<evidence type="ECO:0000256" key="1">
    <source>
        <dbReference type="ARBA" id="ARBA00022692"/>
    </source>
</evidence>
<dbReference type="PANTHER" id="PTHR11360">
    <property type="entry name" value="MONOCARBOXYLATE TRANSPORTER"/>
    <property type="match status" value="1"/>
</dbReference>
<dbReference type="InterPro" id="IPR036259">
    <property type="entry name" value="MFS_trans_sf"/>
</dbReference>
<proteinExistence type="predicted"/>
<dbReference type="InterPro" id="IPR011701">
    <property type="entry name" value="MFS"/>
</dbReference>
<dbReference type="InterPro" id="IPR050327">
    <property type="entry name" value="Proton-linked_MCT"/>
</dbReference>
<feature type="transmembrane region" description="Helical" evidence="4">
    <location>
        <begin position="395"/>
        <end position="416"/>
    </location>
</feature>
<protein>
    <recommendedName>
        <fullName evidence="5">Major facilitator superfamily (MFS) profile domain-containing protein</fullName>
    </recommendedName>
</protein>
<dbReference type="Gene3D" id="1.20.1250.20">
    <property type="entry name" value="MFS general substrate transporter like domains"/>
    <property type="match status" value="2"/>
</dbReference>
<keyword evidence="2 4" id="KW-1133">Transmembrane helix</keyword>
<feature type="domain" description="Major facilitator superfamily (MFS) profile" evidence="5">
    <location>
        <begin position="13"/>
        <end position="421"/>
    </location>
</feature>
<reference evidence="6 7" key="1">
    <citation type="submission" date="2017-10" db="EMBL/GenBank/DDBJ databases">
        <title>Novel microbial diversity and functional potential in the marine mammal oral microbiome.</title>
        <authorList>
            <person name="Dudek N.K."/>
            <person name="Sun C.L."/>
            <person name="Burstein D."/>
            <person name="Kantor R.S."/>
            <person name="Aliaga Goltsman D.S."/>
            <person name="Bik E.M."/>
            <person name="Thomas B.C."/>
            <person name="Banfield J.F."/>
            <person name="Relman D.A."/>
        </authorList>
    </citation>
    <scope>NUCLEOTIDE SEQUENCE [LARGE SCALE GENOMIC DNA]</scope>
    <source>
        <strain evidence="6">DOLJORAL78_47_202</strain>
    </source>
</reference>
<evidence type="ECO:0000256" key="4">
    <source>
        <dbReference type="SAM" id="Phobius"/>
    </source>
</evidence>
<feature type="transmembrane region" description="Helical" evidence="4">
    <location>
        <begin position="332"/>
        <end position="354"/>
    </location>
</feature>
<feature type="transmembrane region" description="Helical" evidence="4">
    <location>
        <begin position="113"/>
        <end position="131"/>
    </location>
</feature>
<feature type="transmembrane region" description="Helical" evidence="4">
    <location>
        <begin position="79"/>
        <end position="101"/>
    </location>
</feature>